<dbReference type="GO" id="GO:0003678">
    <property type="term" value="F:DNA helicase activity"/>
    <property type="evidence" value="ECO:0007669"/>
    <property type="project" value="InterPro"/>
</dbReference>
<dbReference type="GO" id="GO:0000723">
    <property type="term" value="P:telomere maintenance"/>
    <property type="evidence" value="ECO:0007669"/>
    <property type="project" value="InterPro"/>
</dbReference>
<evidence type="ECO:0000313" key="4">
    <source>
        <dbReference type="EMBL" id="GGB22341.1"/>
    </source>
</evidence>
<evidence type="ECO:0000259" key="3">
    <source>
        <dbReference type="Pfam" id="PF14493"/>
    </source>
</evidence>
<comment type="caution">
    <text evidence="4">The sequence shown here is derived from an EMBL/GenBank/DDBJ whole genome shotgun (WGS) entry which is preliminary data.</text>
</comment>
<keyword evidence="5" id="KW-1185">Reference proteome</keyword>
<evidence type="ECO:0000256" key="1">
    <source>
        <dbReference type="SAM" id="MobiDB-lite"/>
    </source>
</evidence>
<keyword evidence="4" id="KW-0067">ATP-binding</keyword>
<protein>
    <submittedName>
        <fullName evidence="4">Helicase</fullName>
    </submittedName>
</protein>
<accession>A0A8J2UIE2</accession>
<dbReference type="EMBL" id="BMJC01000006">
    <property type="protein sequence ID" value="GGB22341.1"/>
    <property type="molecule type" value="Genomic_DNA"/>
</dbReference>
<dbReference type="Proteomes" id="UP000607559">
    <property type="component" value="Unassembled WGS sequence"/>
</dbReference>
<dbReference type="Pfam" id="PF05970">
    <property type="entry name" value="PIF1"/>
    <property type="match status" value="1"/>
</dbReference>
<sequence length="743" mass="84202">MSTDTNNAEFQLAVQFVNQTARPIFLTGKAGTGKTTFLKYIRENSFKKMAVVAPTGVAAINAGGTTMHSFFQLPFGPFLPTARTGWFGEQANFSDVNSLFRNIRFNASKRELLQELELLIIDEISMVRADTLDAVDTILRHFRKQPDLPFGGLQVLYIGDLYQLPPVVSNAEWDILKAYYSSPFFFDAQVVKQAPPVYLELKKIYRQKEGRFIELLNNIRNNRASWQDLEYLHDHYQPEFIPSKGDHYITLTSHNAQADGINQEELSKLRGRTQVFEATVTGEFNDKAYPAERTLTLKEGAQVMLIKNDKGEVRRYYNGKIGTIKKLTDDRLTLEFPDEPDELVLEKETWKNIRYAYNREKDEIEEEELGSFRQYPIRLAWAITIHKSQGLTFDKAVIDAGASFAPGQVYVALSRLRGLDGLVLRSRIPPSSISTDPRVVFYTKDRQAEAAEDQLEKEQLHFIGDTLRNAFQWLRLVEQLQDHYTGYAHRKIPEREAAVLLGRKWLESVQTQQEVAQKFSRQLEQLLPEAENDGYRQLQQRTEAAAGYFTQLLEAEVITPLQEHISELRAKQKAKKYLQELQALKGIVARKKQQIEDAAKIVSGLQKGVDATRLLSGMENDRKTRQATADEASVALSTSRPQKGDTNRISLQLHREGCSVAEIAKRRGLTISTVEGHLASFIFTGEIDVKELVAEHKIALILAVIKELGGNALGPIRGRLGDGYSFGEIRAVLNYFKYTSKAS</sequence>
<dbReference type="AlphaFoldDB" id="A0A8J2UIE2"/>
<keyword evidence="4" id="KW-0347">Helicase</keyword>
<dbReference type="SUPFAM" id="SSF52540">
    <property type="entry name" value="P-loop containing nucleoside triphosphate hydrolases"/>
    <property type="match status" value="2"/>
</dbReference>
<dbReference type="CDD" id="cd18809">
    <property type="entry name" value="SF1_C_RecD"/>
    <property type="match status" value="1"/>
</dbReference>
<dbReference type="GO" id="GO:0006281">
    <property type="term" value="P:DNA repair"/>
    <property type="evidence" value="ECO:0007669"/>
    <property type="project" value="InterPro"/>
</dbReference>
<dbReference type="RefSeq" id="WP_188937436.1">
    <property type="nucleotide sequence ID" value="NZ_BMJC01000006.1"/>
</dbReference>
<dbReference type="Gene3D" id="2.30.30.940">
    <property type="match status" value="1"/>
</dbReference>
<name>A0A8J2UIE2_9BACT</name>
<reference evidence="4" key="2">
    <citation type="submission" date="2020-09" db="EMBL/GenBank/DDBJ databases">
        <authorList>
            <person name="Sun Q."/>
            <person name="Zhou Y."/>
        </authorList>
    </citation>
    <scope>NUCLEOTIDE SEQUENCE</scope>
    <source>
        <strain evidence="4">CGMCC 1.15448</strain>
    </source>
</reference>
<reference evidence="4" key="1">
    <citation type="journal article" date="2014" name="Int. J. Syst. Evol. Microbiol.">
        <title>Complete genome sequence of Corynebacterium casei LMG S-19264T (=DSM 44701T), isolated from a smear-ripened cheese.</title>
        <authorList>
            <consortium name="US DOE Joint Genome Institute (JGI-PGF)"/>
            <person name="Walter F."/>
            <person name="Albersmeier A."/>
            <person name="Kalinowski J."/>
            <person name="Ruckert C."/>
        </authorList>
    </citation>
    <scope>NUCLEOTIDE SEQUENCE</scope>
    <source>
        <strain evidence="4">CGMCC 1.15448</strain>
    </source>
</reference>
<dbReference type="FunFam" id="3.40.50.300:FF:001498">
    <property type="entry name" value="ATP-dependent DNA helicase"/>
    <property type="match status" value="1"/>
</dbReference>
<dbReference type="Pfam" id="PF14493">
    <property type="entry name" value="HTH_40"/>
    <property type="match status" value="1"/>
</dbReference>
<dbReference type="InterPro" id="IPR010285">
    <property type="entry name" value="DNA_helicase_pif1-like_DEAD"/>
</dbReference>
<dbReference type="InterPro" id="IPR027417">
    <property type="entry name" value="P-loop_NTPase"/>
</dbReference>
<dbReference type="InterPro" id="IPR029491">
    <property type="entry name" value="Helicase_HTH"/>
</dbReference>
<dbReference type="PANTHER" id="PTHR47642:SF5">
    <property type="entry name" value="ATP-DEPENDENT DNA HELICASE"/>
    <property type="match status" value="1"/>
</dbReference>
<dbReference type="InterPro" id="IPR051055">
    <property type="entry name" value="PIF1_helicase"/>
</dbReference>
<feature type="domain" description="Helicase Helix-turn-helix" evidence="3">
    <location>
        <begin position="646"/>
        <end position="733"/>
    </location>
</feature>
<keyword evidence="4" id="KW-0378">Hydrolase</keyword>
<gene>
    <name evidence="4" type="ORF">GCM10011511_52790</name>
</gene>
<organism evidence="4 5">
    <name type="scientific">Puia dinghuensis</name>
    <dbReference type="NCBI Taxonomy" id="1792502"/>
    <lineage>
        <taxon>Bacteria</taxon>
        <taxon>Pseudomonadati</taxon>
        <taxon>Bacteroidota</taxon>
        <taxon>Chitinophagia</taxon>
        <taxon>Chitinophagales</taxon>
        <taxon>Chitinophagaceae</taxon>
        <taxon>Puia</taxon>
    </lineage>
</organism>
<proteinExistence type="predicted"/>
<evidence type="ECO:0000313" key="5">
    <source>
        <dbReference type="Proteomes" id="UP000607559"/>
    </source>
</evidence>
<feature type="region of interest" description="Disordered" evidence="1">
    <location>
        <begin position="619"/>
        <end position="645"/>
    </location>
</feature>
<keyword evidence="4" id="KW-0547">Nucleotide-binding</keyword>
<dbReference type="PANTHER" id="PTHR47642">
    <property type="entry name" value="ATP-DEPENDENT DNA HELICASE"/>
    <property type="match status" value="1"/>
</dbReference>
<feature type="domain" description="DNA helicase Pif1-like DEAD-box helicase" evidence="2">
    <location>
        <begin position="16"/>
        <end position="222"/>
    </location>
</feature>
<dbReference type="Gene3D" id="3.40.50.300">
    <property type="entry name" value="P-loop containing nucleotide triphosphate hydrolases"/>
    <property type="match status" value="2"/>
</dbReference>
<evidence type="ECO:0000259" key="2">
    <source>
        <dbReference type="Pfam" id="PF05970"/>
    </source>
</evidence>